<name>A0A1V9XC92_9ACAR</name>
<evidence type="ECO:0000256" key="7">
    <source>
        <dbReference type="ARBA" id="ARBA00023125"/>
    </source>
</evidence>
<proteinExistence type="inferred from homology"/>
<evidence type="ECO:0000256" key="3">
    <source>
        <dbReference type="ARBA" id="ARBA00022737"/>
    </source>
</evidence>
<feature type="domain" description="C2H2-type" evidence="12">
    <location>
        <begin position="85"/>
        <end position="112"/>
    </location>
</feature>
<evidence type="ECO:0000256" key="1">
    <source>
        <dbReference type="ARBA" id="ARBA00004123"/>
    </source>
</evidence>
<evidence type="ECO:0000256" key="5">
    <source>
        <dbReference type="ARBA" id="ARBA00022833"/>
    </source>
</evidence>
<keyword evidence="2" id="KW-0479">Metal-binding</keyword>
<evidence type="ECO:0000313" key="14">
    <source>
        <dbReference type="Proteomes" id="UP000192247"/>
    </source>
</evidence>
<dbReference type="InterPro" id="IPR013087">
    <property type="entry name" value="Znf_C2H2_type"/>
</dbReference>
<sequence>MRPATVPNGRGGVDEVNELTGLISVIGRIVHNAASGQNVKMEDAEEVMAPSEMAAIAVATASALRPRSARPSSCQAPTPANQMNLFCSSCSFVFDSVSALRCHEKLHHGDGSRPFACHLCDYRAKVRSHLTSHLRTHTVDRPFACPHCDFTAKRANHLKMHLEVKHGTAVAEF</sequence>
<dbReference type="SMART" id="SM00355">
    <property type="entry name" value="ZnF_C2H2"/>
    <property type="match status" value="3"/>
</dbReference>
<comment type="subcellular location">
    <subcellularLocation>
        <location evidence="1">Nucleus</location>
    </subcellularLocation>
</comment>
<dbReference type="InterPro" id="IPR050527">
    <property type="entry name" value="Snail/Krueppel_Znf"/>
</dbReference>
<evidence type="ECO:0000256" key="8">
    <source>
        <dbReference type="ARBA" id="ARBA00023163"/>
    </source>
</evidence>
<keyword evidence="8" id="KW-0804">Transcription</keyword>
<dbReference type="SUPFAM" id="SSF57667">
    <property type="entry name" value="beta-beta-alpha zinc fingers"/>
    <property type="match status" value="1"/>
</dbReference>
<keyword evidence="3" id="KW-0677">Repeat</keyword>
<keyword evidence="7" id="KW-0238">DNA-binding</keyword>
<evidence type="ECO:0000259" key="12">
    <source>
        <dbReference type="PROSITE" id="PS50157"/>
    </source>
</evidence>
<comment type="similarity">
    <text evidence="10">Belongs to the snail C2H2-type zinc-finger protein family.</text>
</comment>
<dbReference type="PANTHER" id="PTHR24388">
    <property type="entry name" value="ZINC FINGER PROTEIN"/>
    <property type="match status" value="1"/>
</dbReference>
<dbReference type="PROSITE" id="PS50157">
    <property type="entry name" value="ZINC_FINGER_C2H2_2"/>
    <property type="match status" value="2"/>
</dbReference>
<dbReference type="AlphaFoldDB" id="A0A1V9XC92"/>
<evidence type="ECO:0000256" key="10">
    <source>
        <dbReference type="ARBA" id="ARBA00037948"/>
    </source>
</evidence>
<dbReference type="InterPro" id="IPR036236">
    <property type="entry name" value="Znf_C2H2_sf"/>
</dbReference>
<protein>
    <submittedName>
        <fullName evidence="13">Zinc finger protein-like</fullName>
    </submittedName>
</protein>
<reference evidence="13 14" key="1">
    <citation type="journal article" date="2017" name="Gigascience">
        <title>Draft genome of the honey bee ectoparasitic mite, Tropilaelaps mercedesae, is shaped by the parasitic life history.</title>
        <authorList>
            <person name="Dong X."/>
            <person name="Armstrong S.D."/>
            <person name="Xia D."/>
            <person name="Makepeace B.L."/>
            <person name="Darby A.C."/>
            <person name="Kadowaki T."/>
        </authorList>
    </citation>
    <scope>NUCLEOTIDE SEQUENCE [LARGE SCALE GENOMIC DNA]</scope>
    <source>
        <strain evidence="13">Wuxi-XJTLU</strain>
    </source>
</reference>
<gene>
    <name evidence="13" type="ORF">BIW11_01548</name>
</gene>
<evidence type="ECO:0000256" key="2">
    <source>
        <dbReference type="ARBA" id="ARBA00022723"/>
    </source>
</evidence>
<dbReference type="PROSITE" id="PS00028">
    <property type="entry name" value="ZINC_FINGER_C2H2_1"/>
    <property type="match status" value="1"/>
</dbReference>
<dbReference type="Proteomes" id="UP000192247">
    <property type="component" value="Unassembled WGS sequence"/>
</dbReference>
<dbReference type="OrthoDB" id="6483397at2759"/>
<dbReference type="STRING" id="418985.A0A1V9XC92"/>
<keyword evidence="14" id="KW-1185">Reference proteome</keyword>
<keyword evidence="6" id="KW-0805">Transcription regulation</keyword>
<evidence type="ECO:0000313" key="13">
    <source>
        <dbReference type="EMBL" id="OQR71170.1"/>
    </source>
</evidence>
<dbReference type="Gene3D" id="3.30.160.60">
    <property type="entry name" value="Classic Zinc Finger"/>
    <property type="match status" value="2"/>
</dbReference>
<dbReference type="GO" id="GO:0005634">
    <property type="term" value="C:nucleus"/>
    <property type="evidence" value="ECO:0007669"/>
    <property type="project" value="UniProtKB-SubCell"/>
</dbReference>
<dbReference type="EMBL" id="MNPL01015240">
    <property type="protein sequence ID" value="OQR71170.1"/>
    <property type="molecule type" value="Genomic_DNA"/>
</dbReference>
<dbReference type="FunFam" id="3.30.160.60:FF:000325">
    <property type="entry name" value="ZFP90 zinc finger protein"/>
    <property type="match status" value="1"/>
</dbReference>
<evidence type="ECO:0000256" key="4">
    <source>
        <dbReference type="ARBA" id="ARBA00022771"/>
    </source>
</evidence>
<dbReference type="GO" id="GO:0008270">
    <property type="term" value="F:zinc ion binding"/>
    <property type="evidence" value="ECO:0007669"/>
    <property type="project" value="UniProtKB-KW"/>
</dbReference>
<dbReference type="InParanoid" id="A0A1V9XC92"/>
<evidence type="ECO:0000256" key="11">
    <source>
        <dbReference type="PROSITE-ProRule" id="PRU00042"/>
    </source>
</evidence>
<dbReference type="GO" id="GO:0000981">
    <property type="term" value="F:DNA-binding transcription factor activity, RNA polymerase II-specific"/>
    <property type="evidence" value="ECO:0007669"/>
    <property type="project" value="TreeGrafter"/>
</dbReference>
<keyword evidence="4 11" id="KW-0863">Zinc-finger</keyword>
<dbReference type="PANTHER" id="PTHR24388:SF102">
    <property type="entry name" value="ZINC FINGER PROTEIN 407"/>
    <property type="match status" value="1"/>
</dbReference>
<organism evidence="13 14">
    <name type="scientific">Tropilaelaps mercedesae</name>
    <dbReference type="NCBI Taxonomy" id="418985"/>
    <lineage>
        <taxon>Eukaryota</taxon>
        <taxon>Metazoa</taxon>
        <taxon>Ecdysozoa</taxon>
        <taxon>Arthropoda</taxon>
        <taxon>Chelicerata</taxon>
        <taxon>Arachnida</taxon>
        <taxon>Acari</taxon>
        <taxon>Parasitiformes</taxon>
        <taxon>Mesostigmata</taxon>
        <taxon>Gamasina</taxon>
        <taxon>Dermanyssoidea</taxon>
        <taxon>Laelapidae</taxon>
        <taxon>Tropilaelaps</taxon>
    </lineage>
</organism>
<evidence type="ECO:0000256" key="6">
    <source>
        <dbReference type="ARBA" id="ARBA00023015"/>
    </source>
</evidence>
<keyword evidence="5" id="KW-0862">Zinc</keyword>
<keyword evidence="9" id="KW-0539">Nucleus</keyword>
<feature type="domain" description="C2H2-type" evidence="12">
    <location>
        <begin position="115"/>
        <end position="142"/>
    </location>
</feature>
<accession>A0A1V9XC92</accession>
<evidence type="ECO:0000256" key="9">
    <source>
        <dbReference type="ARBA" id="ARBA00023242"/>
    </source>
</evidence>
<comment type="caution">
    <text evidence="13">The sequence shown here is derived from an EMBL/GenBank/DDBJ whole genome shotgun (WGS) entry which is preliminary data.</text>
</comment>
<dbReference type="GO" id="GO:0000978">
    <property type="term" value="F:RNA polymerase II cis-regulatory region sequence-specific DNA binding"/>
    <property type="evidence" value="ECO:0007669"/>
    <property type="project" value="TreeGrafter"/>
</dbReference>